<gene>
    <name evidence="2" type="ORF">CP10139811_0095</name>
</gene>
<dbReference type="HOGENOM" id="CLU_2615591_0_0_0"/>
<reference evidence="2 3" key="1">
    <citation type="submission" date="2013-04" db="EMBL/GenBank/DDBJ databases">
        <title>Genome sequence of Chlamydia psittaci 10-1398/11.</title>
        <authorList>
            <person name="Huot-Creasy H."/>
            <person name="McCracken C.L."/>
            <person name="Humphries M."/>
            <person name="Sachse K."/>
            <person name="Laroucau K."/>
            <person name="Bavoil P."/>
            <person name="Myers G.S."/>
        </authorList>
    </citation>
    <scope>NUCLEOTIDE SEQUENCE [LARGE SCALE GENOMIC DNA]</scope>
    <source>
        <strain evidence="2 3">10_1398_11</strain>
    </source>
</reference>
<dbReference type="EMBL" id="ATNB01000024">
    <property type="protein sequence ID" value="EPP35690.1"/>
    <property type="molecule type" value="Genomic_DNA"/>
</dbReference>
<comment type="caution">
    <text evidence="2">The sequence shown here is derived from an EMBL/GenBank/DDBJ whole genome shotgun (WGS) entry which is preliminary data.</text>
</comment>
<feature type="region of interest" description="Disordered" evidence="1">
    <location>
        <begin position="1"/>
        <end position="25"/>
    </location>
</feature>
<feature type="compositionally biased region" description="Basic and acidic residues" evidence="1">
    <location>
        <begin position="7"/>
        <end position="16"/>
    </location>
</feature>
<proteinExistence type="predicted"/>
<evidence type="ECO:0000256" key="1">
    <source>
        <dbReference type="SAM" id="MobiDB-lite"/>
    </source>
</evidence>
<protein>
    <submittedName>
        <fullName evidence="2">Uncharacterized protein</fullName>
    </submittedName>
</protein>
<accession>S7KMM3</accession>
<sequence>MVSTFPYDKKEKKERLSGLPESDPEDEILKNKKKFNIFFAQRMLQSSSCNERLAFKIYKILPILIATQRVQFAEKQRK</sequence>
<evidence type="ECO:0000313" key="3">
    <source>
        <dbReference type="Proteomes" id="UP000016200"/>
    </source>
</evidence>
<evidence type="ECO:0000313" key="2">
    <source>
        <dbReference type="EMBL" id="EPP35690.1"/>
    </source>
</evidence>
<dbReference type="AlphaFoldDB" id="S7KMM3"/>
<name>S7KMM3_9CHLA</name>
<organism evidence="2 3">
    <name type="scientific">Chlamydia ibidis</name>
    <dbReference type="NCBI Taxonomy" id="1405396"/>
    <lineage>
        <taxon>Bacteria</taxon>
        <taxon>Pseudomonadati</taxon>
        <taxon>Chlamydiota</taxon>
        <taxon>Chlamydiia</taxon>
        <taxon>Chlamydiales</taxon>
        <taxon>Chlamydiaceae</taxon>
        <taxon>Chlamydia/Chlamydophila group</taxon>
        <taxon>Chlamydia</taxon>
    </lineage>
</organism>
<dbReference type="Proteomes" id="UP000016200">
    <property type="component" value="Unassembled WGS sequence"/>
</dbReference>
<dbReference type="PATRIC" id="fig|1238237.3.peg.100"/>